<dbReference type="Proteomes" id="UP000266113">
    <property type="component" value="Unassembled WGS sequence"/>
</dbReference>
<reference evidence="1 2" key="1">
    <citation type="submission" date="2018-09" db="EMBL/GenBank/DDBJ databases">
        <title>Discovery and Ecogenomic Context for Candidatus Cryosericales, a Global Caldiserica Order Active in Thawing Permafrost.</title>
        <authorList>
            <person name="Martinez M.A."/>
            <person name="Woodcroft B.J."/>
            <person name="Ignacio Espinoza J.C."/>
            <person name="Zayed A."/>
            <person name="Singleton C.M."/>
            <person name="Boyd J."/>
            <person name="Li Y.-F."/>
            <person name="Purvine S."/>
            <person name="Maughan H."/>
            <person name="Hodgkins S.B."/>
            <person name="Anderson D."/>
            <person name="Sederholm M."/>
            <person name="Temperton B."/>
            <person name="Saleska S.R."/>
            <person name="Tyson G.W."/>
            <person name="Rich V.I."/>
        </authorList>
    </citation>
    <scope>NUCLEOTIDE SEQUENCE [LARGE SCALE GENOMIC DNA]</scope>
    <source>
        <strain evidence="1 2">SMC1</strain>
    </source>
</reference>
<gene>
    <name evidence="1" type="ORF">SMC1_03750</name>
</gene>
<dbReference type="EMBL" id="QXIY01000015">
    <property type="protein sequence ID" value="RIE17077.1"/>
    <property type="molecule type" value="Genomic_DNA"/>
</dbReference>
<keyword evidence="2" id="KW-1185">Reference proteome</keyword>
<protein>
    <submittedName>
        <fullName evidence="1">Uncharacterized protein</fullName>
    </submittedName>
</protein>
<evidence type="ECO:0000313" key="2">
    <source>
        <dbReference type="Proteomes" id="UP000266113"/>
    </source>
</evidence>
<proteinExistence type="predicted"/>
<evidence type="ECO:0000313" key="1">
    <source>
        <dbReference type="EMBL" id="RIE17077.1"/>
    </source>
</evidence>
<sequence length="159" mass="17326">MKYLKSILVLVVLLALLGANQSVLVRADKVSAATNTEQVPVMANGKIHPFSVSIGTFGYKDTSETYTVKAGKYIIAYLEKSGGHDVYMTVICPDDQHLVGGNNYKVKFAKEGQTKLLWTNITATTKYVTIRMSSPALAPVHATGTVSTGWYTKNDTTIY</sequence>
<comment type="caution">
    <text evidence="1">The sequence shown here is derived from an EMBL/GenBank/DDBJ whole genome shotgun (WGS) entry which is preliminary data.</text>
</comment>
<organism evidence="1 2">
    <name type="scientific">Candidatus Cryosericum septentrionale</name>
    <dbReference type="NCBI Taxonomy" id="2290913"/>
    <lineage>
        <taxon>Bacteria</taxon>
        <taxon>Pseudomonadati</taxon>
        <taxon>Caldisericota/Cryosericota group</taxon>
        <taxon>Candidatus Cryosericota</taxon>
        <taxon>Candidatus Cryosericia</taxon>
        <taxon>Candidatus Cryosericales</taxon>
        <taxon>Candidatus Cryosericaceae</taxon>
        <taxon>Candidatus Cryosericum</taxon>
    </lineage>
</organism>
<dbReference type="RefSeq" id="WP_119085462.1">
    <property type="nucleotide sequence ID" value="NZ_QXIY01000015.1"/>
</dbReference>
<accession>A0A398DYU9</accession>
<dbReference type="OrthoDB" id="9968779at2"/>
<dbReference type="AlphaFoldDB" id="A0A398DYU9"/>
<name>A0A398DYU9_9BACT</name>